<dbReference type="AlphaFoldDB" id="A0AA43W2T9"/>
<name>A0AA43W2T9_9BACT</name>
<dbReference type="InterPro" id="IPR025400">
    <property type="entry name" value="Lin1244/Lin1753-like_N"/>
</dbReference>
<dbReference type="Proteomes" id="UP000448908">
    <property type="component" value="Unassembled WGS sequence"/>
</dbReference>
<protein>
    <submittedName>
        <fullName evidence="3">DUF4373 domain-containing protein</fullName>
    </submittedName>
</protein>
<dbReference type="PANTHER" id="PTHR39196:SF1">
    <property type="entry name" value="PRIMOSOME, DNAD SUBUNIT"/>
    <property type="match status" value="1"/>
</dbReference>
<feature type="region of interest" description="Disordered" evidence="1">
    <location>
        <begin position="132"/>
        <end position="175"/>
    </location>
</feature>
<accession>A0AA43W2T9</accession>
<feature type="domain" description="Lin1244/Lin1753-like N-terminal" evidence="2">
    <location>
        <begin position="10"/>
        <end position="94"/>
    </location>
</feature>
<dbReference type="RefSeq" id="WP_155151389.1">
    <property type="nucleotide sequence ID" value="NZ_WNCS01000001.1"/>
</dbReference>
<evidence type="ECO:0000256" key="1">
    <source>
        <dbReference type="SAM" id="MobiDB-lite"/>
    </source>
</evidence>
<comment type="caution">
    <text evidence="3">The sequence shown here is derived from an EMBL/GenBank/DDBJ whole genome shotgun (WGS) entry which is preliminary data.</text>
</comment>
<evidence type="ECO:0000313" key="4">
    <source>
        <dbReference type="Proteomes" id="UP000448908"/>
    </source>
</evidence>
<evidence type="ECO:0000313" key="3">
    <source>
        <dbReference type="EMBL" id="MTU68866.1"/>
    </source>
</evidence>
<feature type="compositionally biased region" description="Basic and acidic residues" evidence="1">
    <location>
        <begin position="146"/>
        <end position="163"/>
    </location>
</feature>
<reference evidence="3 4" key="1">
    <citation type="journal article" date="2019" name="Nat. Med.">
        <title>A library of human gut bacterial isolates paired with longitudinal multiomics data enables mechanistic microbiome research.</title>
        <authorList>
            <person name="Poyet M."/>
            <person name="Groussin M."/>
            <person name="Gibbons S.M."/>
            <person name="Avila-Pacheco J."/>
            <person name="Jiang X."/>
            <person name="Kearney S.M."/>
            <person name="Perrotta A.R."/>
            <person name="Berdy B."/>
            <person name="Zhao S."/>
            <person name="Lieberman T.D."/>
            <person name="Swanson P.K."/>
            <person name="Smith M."/>
            <person name="Roesemann S."/>
            <person name="Alexander J.E."/>
            <person name="Rich S.A."/>
            <person name="Livny J."/>
            <person name="Vlamakis H."/>
            <person name="Clish C."/>
            <person name="Bullock K."/>
            <person name="Deik A."/>
            <person name="Scott J."/>
            <person name="Pierce K.A."/>
            <person name="Xavier R.J."/>
            <person name="Alm E.J."/>
        </authorList>
    </citation>
    <scope>NUCLEOTIDE SEQUENCE [LARGE SCALE GENOMIC DNA]</scope>
    <source>
        <strain evidence="3 4">BIOML-A16</strain>
    </source>
</reference>
<sequence length="258" mass="29326">MATRKELTSYFPHDSNARNSDKLIRLRMRHKAAGYGVYFMILERLREEPEYTSVKDYNMIAFDLREDASLIKSVVEDFGLFVFTDDGKYFYSESFKQRMEIKDEQSRKKAEAGKKGLEKRWGNSKNIANAIENDSKAIANATGNDSNKRKEKESKEKESKEKYPPPLSPTGGNGGCGNNLFSKDSNTDGIERNFEGLTNRLNRLFIPPDEFNIICQLSNNGEIGHPIWTIIQAAERGGARLHSPGKYIISELKKAIKK</sequence>
<dbReference type="Pfam" id="PF14297">
    <property type="entry name" value="Lin1244_N"/>
    <property type="match status" value="1"/>
</dbReference>
<proteinExistence type="predicted"/>
<dbReference type="PANTHER" id="PTHR39196">
    <property type="entry name" value="PRIMOSOME, DNAD SUBUNIT"/>
    <property type="match status" value="1"/>
</dbReference>
<dbReference type="EMBL" id="WNDA01000009">
    <property type="protein sequence ID" value="MTU68866.1"/>
    <property type="molecule type" value="Genomic_DNA"/>
</dbReference>
<gene>
    <name evidence="3" type="ORF">GMD92_07190</name>
</gene>
<organism evidence="3 4">
    <name type="scientific">Parabacteroides merdae</name>
    <dbReference type="NCBI Taxonomy" id="46503"/>
    <lineage>
        <taxon>Bacteria</taxon>
        <taxon>Pseudomonadati</taxon>
        <taxon>Bacteroidota</taxon>
        <taxon>Bacteroidia</taxon>
        <taxon>Bacteroidales</taxon>
        <taxon>Tannerellaceae</taxon>
        <taxon>Parabacteroides</taxon>
    </lineage>
</organism>
<evidence type="ECO:0000259" key="2">
    <source>
        <dbReference type="Pfam" id="PF14297"/>
    </source>
</evidence>